<comment type="subunit">
    <text evidence="1">Homohexamer; trimer of dimers.</text>
</comment>
<evidence type="ECO:0000259" key="2">
    <source>
        <dbReference type="PROSITE" id="PS51186"/>
    </source>
</evidence>
<dbReference type="InterPro" id="IPR051554">
    <property type="entry name" value="Acetyltransferase_Eis"/>
</dbReference>
<feature type="binding site" evidence="1">
    <location>
        <begin position="121"/>
        <end position="122"/>
    </location>
    <ligand>
        <name>acetyl-CoA</name>
        <dbReference type="ChEBI" id="CHEBI:57288"/>
    </ligand>
</feature>
<dbReference type="Proteomes" id="UP000694300">
    <property type="component" value="Unassembled WGS sequence"/>
</dbReference>
<feature type="active site" description="Proton donor" evidence="1">
    <location>
        <position position="126"/>
    </location>
</feature>
<dbReference type="PANTHER" id="PTHR37817:SF1">
    <property type="entry name" value="N-ACETYLTRANSFERASE EIS"/>
    <property type="match status" value="1"/>
</dbReference>
<keyword evidence="1" id="KW-0012">Acyltransferase</keyword>
<keyword evidence="1" id="KW-0808">Transferase</keyword>
<dbReference type="PROSITE" id="PS51186">
    <property type="entry name" value="GNAT"/>
    <property type="match status" value="1"/>
</dbReference>
<name>A0ABS6UIG5_9PSEU</name>
<dbReference type="NCBIfam" id="NF002367">
    <property type="entry name" value="PRK01346.1-4"/>
    <property type="match status" value="1"/>
</dbReference>
<dbReference type="InterPro" id="IPR041380">
    <property type="entry name" value="Acetyltransf_17"/>
</dbReference>
<organism evidence="3 4">
    <name type="scientific">Pseudonocardia oceani</name>
    <dbReference type="NCBI Taxonomy" id="2792013"/>
    <lineage>
        <taxon>Bacteria</taxon>
        <taxon>Bacillati</taxon>
        <taxon>Actinomycetota</taxon>
        <taxon>Actinomycetes</taxon>
        <taxon>Pseudonocardiales</taxon>
        <taxon>Pseudonocardiaceae</taxon>
        <taxon>Pseudonocardia</taxon>
    </lineage>
</organism>
<dbReference type="Pfam" id="PF17668">
    <property type="entry name" value="Acetyltransf_17"/>
    <property type="match status" value="1"/>
</dbReference>
<evidence type="ECO:0000256" key="1">
    <source>
        <dbReference type="HAMAP-Rule" id="MF_01812"/>
    </source>
</evidence>
<evidence type="ECO:0000313" key="4">
    <source>
        <dbReference type="Proteomes" id="UP000694300"/>
    </source>
</evidence>
<protein>
    <submittedName>
        <fullName evidence="3">GNAT family N-acetyltransferase</fullName>
    </submittedName>
</protein>
<dbReference type="Pfam" id="PF13527">
    <property type="entry name" value="Acetyltransf_9"/>
    <property type="match status" value="1"/>
</dbReference>
<dbReference type="InterPro" id="IPR022902">
    <property type="entry name" value="NAcTrfase_Eis"/>
</dbReference>
<comment type="caution">
    <text evidence="3">The sequence shown here is derived from an EMBL/GenBank/DDBJ whole genome shotgun (WGS) entry which is preliminary data.</text>
</comment>
<keyword evidence="4" id="KW-1185">Reference proteome</keyword>
<evidence type="ECO:0000313" key="3">
    <source>
        <dbReference type="EMBL" id="MBW0132031.1"/>
    </source>
</evidence>
<reference evidence="3 4" key="1">
    <citation type="submission" date="2020-11" db="EMBL/GenBank/DDBJ databases">
        <title>Pseudonocardia abyssalis sp. nov. and Pseudonocardia oceani sp. nov., description and phylogenomic analysis of two novel actinomycetes isolated from the deep Southern Ocean.</title>
        <authorList>
            <person name="Parra J."/>
        </authorList>
    </citation>
    <scope>NUCLEOTIDE SEQUENCE [LARGE SCALE GENOMIC DNA]</scope>
    <source>
        <strain evidence="4">KRD185</strain>
    </source>
</reference>
<proteinExistence type="inferred from homology"/>
<feature type="binding site" evidence="1">
    <location>
        <begin position="93"/>
        <end position="98"/>
    </location>
    <ligand>
        <name>acetyl-CoA</name>
        <dbReference type="ChEBI" id="CHEBI:57288"/>
    </ligand>
</feature>
<feature type="active site" description="Proton acceptor; via carboxylate" evidence="1">
    <location>
        <position position="401"/>
    </location>
</feature>
<dbReference type="InterPro" id="IPR000182">
    <property type="entry name" value="GNAT_dom"/>
</dbReference>
<feature type="binding site" evidence="1">
    <location>
        <begin position="85"/>
        <end position="87"/>
    </location>
    <ligand>
        <name>acetyl-CoA</name>
        <dbReference type="ChEBI" id="CHEBI:57288"/>
    </ligand>
</feature>
<comment type="similarity">
    <text evidence="1">Belongs to the acetyltransferase Eis family.</text>
</comment>
<dbReference type="HAMAP" id="MF_01812">
    <property type="entry name" value="Eis"/>
    <property type="match status" value="1"/>
</dbReference>
<dbReference type="InterPro" id="IPR025559">
    <property type="entry name" value="Eis_dom"/>
</dbReference>
<dbReference type="RefSeq" id="WP_218593422.1">
    <property type="nucleotide sequence ID" value="NZ_JADQDE010000301.1"/>
</dbReference>
<dbReference type="EMBL" id="JADQDF010000001">
    <property type="protein sequence ID" value="MBW0132031.1"/>
    <property type="molecule type" value="Genomic_DNA"/>
</dbReference>
<accession>A0ABS6UIG5</accession>
<feature type="domain" description="N-acetyltransferase" evidence="2">
    <location>
        <begin position="6"/>
        <end position="172"/>
    </location>
</feature>
<sequence length="401" mass="42967">MVPAPVPVHVVGPDELRAAHRLFAATIHQDAVPDADWDRAAQSYSPGRTFGVSEGRDLVGTATSFPTRTGVPGGAALDTAAVTRVGVRPDRTRRGVLSTMMRTLLADTAARGEPLASLRASEARIYGRFGYGVASRGREVAVRGTEKGWRREPAGSVRVVVGDDVLPTLTALHDALALRRPGGITRPEAWWWRPVGQRVAKGEHLVVAVHTGPGGDDGFAVASPTAPGSFSHRTLRVSDLHADSVDAVAGLWAFLTGIDLVDRVEGWLRPVDEPLELLLADPRDCAVSEVEDETWLRLVDVPAALAARTWEPARPVLVGVHDRVLPANDGVYRIGDGPAERVRAEPELECDVDALAMAYLGDRAPSLLAATGWWRVHDAGAPARADALFATDRAPWCGTYF</sequence>
<gene>
    <name evidence="3" type="ORF">I4I82_30775</name>
</gene>
<dbReference type="Pfam" id="PF13530">
    <property type="entry name" value="SCP2_2"/>
    <property type="match status" value="1"/>
</dbReference>
<dbReference type="PANTHER" id="PTHR37817">
    <property type="entry name" value="N-ACETYLTRANSFERASE EIS"/>
    <property type="match status" value="1"/>
</dbReference>